<dbReference type="Proteomes" id="UP000085678">
    <property type="component" value="Unplaced"/>
</dbReference>
<keyword evidence="2" id="KW-1133">Transmembrane helix</keyword>
<reference evidence="6" key="1">
    <citation type="submission" date="2025-08" db="UniProtKB">
        <authorList>
            <consortium name="RefSeq"/>
        </authorList>
    </citation>
    <scope>IDENTIFICATION</scope>
    <source>
        <tissue evidence="6">Gonads</tissue>
    </source>
</reference>
<dbReference type="OrthoDB" id="6158247at2759"/>
<keyword evidence="2" id="KW-0472">Membrane</keyword>
<feature type="region of interest" description="Disordered" evidence="1">
    <location>
        <begin position="541"/>
        <end position="571"/>
    </location>
</feature>
<gene>
    <name evidence="6" type="primary">LOC106154766</name>
</gene>
<feature type="signal peptide" evidence="3">
    <location>
        <begin position="1"/>
        <end position="25"/>
    </location>
</feature>
<dbReference type="Pfam" id="PF07699">
    <property type="entry name" value="Ephrin_rec_like"/>
    <property type="match status" value="2"/>
</dbReference>
<dbReference type="STRING" id="7574.A0A1S3HF40"/>
<proteinExistence type="predicted"/>
<evidence type="ECO:0000313" key="6">
    <source>
        <dbReference type="RefSeq" id="XP_013384688.1"/>
    </source>
</evidence>
<sequence length="900" mass="99454">MTILKNIQYRFLLTWLIFICREVLAERPIMRMAVTATYCSNSCPESSDDLEHSFNTMMNGAKWDTVANCTQHNCSYTFVNAACNGGQNGDGQRKRSTKIIIKDAKQRRRDLIGKKYWPSTLHYRENGETSHKGINIGHYLFPKWASGNLPKILRRRRTSCSYHIGVHFTLNVQLIEGNYSDAVTAANSTLESTKQNLSVAFQDGVLNLTYGVHASPLSLADFSVLSPTNSTCPNGSVINVTSVSCDFCPEGSFHNLTNSRCQPCAIGQYQPEKGQLQCVQCPPWKSTFTEGTTDVDGCYYSEATMKMAMLLQYVIQNCPEEDNSTAFKYIKDQFVQLMDTYNFHCLDTEGCGYEVKSVDCTNFKLKIHFYILTQLGANSSSNETAARMAATLTLTRIRTNLTESFQDRILTLIGKVDGLSIPAEGEILVHYNITEPECPAGTVLNTAGWSCEPCDRGHYFNVTSARCDVCSRGSYQDSRGQTICHNCPSGTSTSHTGAINFRECIDENAITSTTDMTTTREMLTSSLSAVSSSRSTHYQSTLAEDSATSVISPSTGKSSNAVTSTNSPGRTSAASITCVFMPGTTACNSSGVQTTPDPNIHLIGRMNAIVVHFKIETSNQDPSGKIVLFKMYAGAMCVSYCRNHDCERFRLRSRRALTSSFSQSDVHILTQFQQLNGSNVTLAFYVTYPQSDSVMNGTLLLSIFTAKHSESQRQIANITILDASPCYCSNASLISAVLTSTEIPVQPSDPAMVVALTVPIIVVIAIIGIIIFLKKHRYSPCHERVGPVGQEELMRRRHQIYRSSSSEDSLPTDIDEEEDINPLPVASPSMRLRRIVGSLNGSLCKISPIDGVETRQDNVALDSPADRLRKVINELWSNSTLHETNENEAKSEWELHIDSY</sequence>
<accession>A0A1S3HF40</accession>
<evidence type="ECO:0000256" key="3">
    <source>
        <dbReference type="SAM" id="SignalP"/>
    </source>
</evidence>
<evidence type="ECO:0000313" key="5">
    <source>
        <dbReference type="Proteomes" id="UP000085678"/>
    </source>
</evidence>
<name>A0A1S3HF40_LINAN</name>
<keyword evidence="2" id="KW-0812">Transmembrane</keyword>
<protein>
    <submittedName>
        <fullName evidence="6">Uncharacterized protein LOC106154766 isoform X1</fullName>
    </submittedName>
</protein>
<dbReference type="InterPro" id="IPR011641">
    <property type="entry name" value="Tyr-kin_ephrin_A/B_rcpt-like"/>
</dbReference>
<organism evidence="5 6">
    <name type="scientific">Lingula anatina</name>
    <name type="common">Brachiopod</name>
    <name type="synonym">Lingula unguis</name>
    <dbReference type="NCBI Taxonomy" id="7574"/>
    <lineage>
        <taxon>Eukaryota</taxon>
        <taxon>Metazoa</taxon>
        <taxon>Spiralia</taxon>
        <taxon>Lophotrochozoa</taxon>
        <taxon>Brachiopoda</taxon>
        <taxon>Linguliformea</taxon>
        <taxon>Lingulata</taxon>
        <taxon>Lingulida</taxon>
        <taxon>Linguloidea</taxon>
        <taxon>Lingulidae</taxon>
        <taxon>Lingula</taxon>
    </lineage>
</organism>
<keyword evidence="5" id="KW-1185">Reference proteome</keyword>
<evidence type="ECO:0000259" key="4">
    <source>
        <dbReference type="Pfam" id="PF07699"/>
    </source>
</evidence>
<evidence type="ECO:0000256" key="2">
    <source>
        <dbReference type="SAM" id="Phobius"/>
    </source>
</evidence>
<feature type="transmembrane region" description="Helical" evidence="2">
    <location>
        <begin position="751"/>
        <end position="773"/>
    </location>
</feature>
<dbReference type="AlphaFoldDB" id="A0A1S3HF40"/>
<evidence type="ECO:0000256" key="1">
    <source>
        <dbReference type="SAM" id="MobiDB-lite"/>
    </source>
</evidence>
<dbReference type="GeneID" id="106154766"/>
<dbReference type="InParanoid" id="A0A1S3HF40"/>
<feature type="region of interest" description="Disordered" evidence="1">
    <location>
        <begin position="801"/>
        <end position="822"/>
    </location>
</feature>
<dbReference type="Gene3D" id="2.10.50.10">
    <property type="entry name" value="Tumor Necrosis Factor Receptor, subunit A, domain 2"/>
    <property type="match status" value="2"/>
</dbReference>
<feature type="domain" description="Tyrosine-protein kinase ephrin type A/B receptor-like" evidence="4">
    <location>
        <begin position="251"/>
        <end position="298"/>
    </location>
</feature>
<dbReference type="InterPro" id="IPR009030">
    <property type="entry name" value="Growth_fac_rcpt_cys_sf"/>
</dbReference>
<dbReference type="SUPFAM" id="SSF57184">
    <property type="entry name" value="Growth factor receptor domain"/>
    <property type="match status" value="1"/>
</dbReference>
<feature type="chain" id="PRO_5010346205" evidence="3">
    <location>
        <begin position="26"/>
        <end position="900"/>
    </location>
</feature>
<dbReference type="PANTHER" id="PTHR46967:SF1">
    <property type="entry name" value="KERATIN-ASSOCIATED PROTEIN 16-1-LIKE"/>
    <property type="match status" value="1"/>
</dbReference>
<dbReference type="KEGG" id="lak:106154766"/>
<feature type="domain" description="Tyrosine-protein kinase ephrin type A/B receptor-like" evidence="4">
    <location>
        <begin position="457"/>
        <end position="504"/>
    </location>
</feature>
<dbReference type="SMART" id="SM01411">
    <property type="entry name" value="Ephrin_rec_like"/>
    <property type="match status" value="2"/>
</dbReference>
<dbReference type="PANTHER" id="PTHR46967">
    <property type="entry name" value="INSULIN-LIKE GROWTH FACTOR BINDING PROTEIN,N-TERMINAL"/>
    <property type="match status" value="1"/>
</dbReference>
<keyword evidence="3" id="KW-0732">Signal</keyword>
<dbReference type="RefSeq" id="XP_013384688.1">
    <property type="nucleotide sequence ID" value="XM_013529234.1"/>
</dbReference>